<evidence type="ECO:0000313" key="5">
    <source>
        <dbReference type="Proteomes" id="UP000069443"/>
    </source>
</evidence>
<accession>A0A100WCZ8</accession>
<feature type="chain" id="PRO_5038948315" evidence="3">
    <location>
        <begin position="30"/>
        <end position="105"/>
    </location>
</feature>
<feature type="region of interest" description="Disordered" evidence="1">
    <location>
        <begin position="31"/>
        <end position="57"/>
    </location>
</feature>
<feature type="signal peptide" evidence="3">
    <location>
        <begin position="1"/>
        <end position="29"/>
    </location>
</feature>
<keyword evidence="5" id="KW-1185">Reference proteome</keyword>
<dbReference type="OrthoDB" id="9972378at2"/>
<keyword evidence="2" id="KW-1133">Transmembrane helix</keyword>
<dbReference type="AlphaFoldDB" id="A0A100WCZ8"/>
<evidence type="ECO:0000256" key="2">
    <source>
        <dbReference type="SAM" id="Phobius"/>
    </source>
</evidence>
<feature type="transmembrane region" description="Helical" evidence="2">
    <location>
        <begin position="64"/>
        <end position="83"/>
    </location>
</feature>
<sequence>MMPRSAAMPVVIVAATVLLFAALSVPIHADATTSPAPSPTITTPTTHSYDDSHTDQQAPGSNPAFWILGAAAICLVVIATIMLRAGRPARTHLDRGAHPPDQRPT</sequence>
<gene>
    <name evidence="4" type="ORF">RMCC_3228</name>
</gene>
<organism evidence="4 5">
    <name type="scientific">Mycolicibacterium canariasense</name>
    <name type="common">Mycobacterium canariasense</name>
    <dbReference type="NCBI Taxonomy" id="228230"/>
    <lineage>
        <taxon>Bacteria</taxon>
        <taxon>Bacillati</taxon>
        <taxon>Actinomycetota</taxon>
        <taxon>Actinomycetes</taxon>
        <taxon>Mycobacteriales</taxon>
        <taxon>Mycobacteriaceae</taxon>
        <taxon>Mycolicibacterium</taxon>
    </lineage>
</organism>
<evidence type="ECO:0000313" key="4">
    <source>
        <dbReference type="EMBL" id="GAS96262.1"/>
    </source>
</evidence>
<dbReference type="STRING" id="228230.RMCC_3228"/>
<keyword evidence="3" id="KW-0732">Signal</keyword>
<feature type="compositionally biased region" description="Low complexity" evidence="1">
    <location>
        <begin position="31"/>
        <end position="46"/>
    </location>
</feature>
<keyword evidence="2" id="KW-0812">Transmembrane</keyword>
<proteinExistence type="predicted"/>
<dbReference type="Proteomes" id="UP000069443">
    <property type="component" value="Unassembled WGS sequence"/>
</dbReference>
<protein>
    <submittedName>
        <fullName evidence="4">Uncharacterized protein</fullName>
    </submittedName>
</protein>
<reference evidence="5" key="2">
    <citation type="submission" date="2016-02" db="EMBL/GenBank/DDBJ databases">
        <title>Draft genome sequence of five rapidly growing Mycobacterium species.</title>
        <authorList>
            <person name="Katahira K."/>
            <person name="Gotou Y."/>
            <person name="Iida K."/>
            <person name="Ogura Y."/>
            <person name="Hayashi T."/>
        </authorList>
    </citation>
    <scope>NUCLEOTIDE SEQUENCE [LARGE SCALE GENOMIC DNA]</scope>
    <source>
        <strain evidence="5">JCM15298</strain>
    </source>
</reference>
<evidence type="ECO:0000256" key="3">
    <source>
        <dbReference type="SAM" id="SignalP"/>
    </source>
</evidence>
<dbReference type="EMBL" id="BCSY01000048">
    <property type="protein sequence ID" value="GAS96262.1"/>
    <property type="molecule type" value="Genomic_DNA"/>
</dbReference>
<reference evidence="5" key="1">
    <citation type="journal article" date="2016" name="Genome Announc.">
        <title>Draft Genome Sequences of Five Rapidly Growing Mycobacterium Species, M. thermoresistibile, M. fortuitum subsp. acetamidolyticum, M. canariasense, M. brisbanense, and M. novocastrense.</title>
        <authorList>
            <person name="Katahira K."/>
            <person name="Ogura Y."/>
            <person name="Gotoh Y."/>
            <person name="Hayashi T."/>
        </authorList>
    </citation>
    <scope>NUCLEOTIDE SEQUENCE [LARGE SCALE GENOMIC DNA]</scope>
    <source>
        <strain evidence="5">JCM15298</strain>
    </source>
</reference>
<keyword evidence="2" id="KW-0472">Membrane</keyword>
<comment type="caution">
    <text evidence="4">The sequence shown here is derived from an EMBL/GenBank/DDBJ whole genome shotgun (WGS) entry which is preliminary data.</text>
</comment>
<evidence type="ECO:0000256" key="1">
    <source>
        <dbReference type="SAM" id="MobiDB-lite"/>
    </source>
</evidence>
<name>A0A100WCZ8_MYCCR</name>